<organism evidence="2 3">
    <name type="scientific">Comamonas guangdongensis</name>
    <dbReference type="NCBI Taxonomy" id="510515"/>
    <lineage>
        <taxon>Bacteria</taxon>
        <taxon>Pseudomonadati</taxon>
        <taxon>Pseudomonadota</taxon>
        <taxon>Betaproteobacteria</taxon>
        <taxon>Burkholderiales</taxon>
        <taxon>Comamonadaceae</taxon>
        <taxon>Comamonas</taxon>
    </lineage>
</organism>
<name>A0ABV3ZXL1_9BURK</name>
<comment type="caution">
    <text evidence="2">The sequence shown here is derived from an EMBL/GenBank/DDBJ whole genome shotgun (WGS) entry which is preliminary data.</text>
</comment>
<keyword evidence="1" id="KW-0812">Transmembrane</keyword>
<dbReference type="InterPro" id="IPR021741">
    <property type="entry name" value="DUF3311"/>
</dbReference>
<evidence type="ECO:0000256" key="1">
    <source>
        <dbReference type="SAM" id="Phobius"/>
    </source>
</evidence>
<feature type="transmembrane region" description="Helical" evidence="1">
    <location>
        <begin position="31"/>
        <end position="50"/>
    </location>
</feature>
<keyword evidence="1" id="KW-1133">Transmembrane helix</keyword>
<dbReference type="PANTHER" id="PTHR40034">
    <property type="entry name" value="BSL5891 PROTEIN"/>
    <property type="match status" value="1"/>
</dbReference>
<keyword evidence="3" id="KW-1185">Reference proteome</keyword>
<dbReference type="EMBL" id="JBFYGN010000017">
    <property type="protein sequence ID" value="MEX8194120.1"/>
    <property type="molecule type" value="Genomic_DNA"/>
</dbReference>
<sequence>MWVLLLLPFIGLLYVPLYNHAQPTLFGFPFFYWYQLLWVFISALLTWLVYRHYFGASDEEQTS</sequence>
<accession>A0ABV3ZXL1</accession>
<protein>
    <submittedName>
        <fullName evidence="2">DUF3311 domain-containing protein</fullName>
    </submittedName>
</protein>
<proteinExistence type="predicted"/>
<evidence type="ECO:0000313" key="2">
    <source>
        <dbReference type="EMBL" id="MEX8194120.1"/>
    </source>
</evidence>
<dbReference type="PANTHER" id="PTHR40034:SF1">
    <property type="entry name" value="BSL5891 PROTEIN"/>
    <property type="match status" value="1"/>
</dbReference>
<keyword evidence="1" id="KW-0472">Membrane</keyword>
<reference evidence="2 3" key="1">
    <citation type="journal article" date="2013" name="Int. J. Syst. Evol. Microbiol.">
        <title>Comamonas guangdongensis sp. nov., isolated from subterranean forest sediment, and emended description of the genus Comamonas.</title>
        <authorList>
            <person name="Zhang J."/>
            <person name="Wang Y."/>
            <person name="Zhou S."/>
            <person name="Wu C."/>
            <person name="He J."/>
            <person name="Li F."/>
        </authorList>
    </citation>
    <scope>NUCLEOTIDE SEQUENCE [LARGE SCALE GENOMIC DNA]</scope>
    <source>
        <strain evidence="2 3">CCTCC AB2011133</strain>
    </source>
</reference>
<gene>
    <name evidence="2" type="ORF">AB6724_14860</name>
</gene>
<dbReference type="Pfam" id="PF11755">
    <property type="entry name" value="DUF3311"/>
    <property type="match status" value="1"/>
</dbReference>
<evidence type="ECO:0000313" key="3">
    <source>
        <dbReference type="Proteomes" id="UP001561046"/>
    </source>
</evidence>
<dbReference type="Proteomes" id="UP001561046">
    <property type="component" value="Unassembled WGS sequence"/>
</dbReference>
<dbReference type="RefSeq" id="WP_369339304.1">
    <property type="nucleotide sequence ID" value="NZ_JBFYGN010000017.1"/>
</dbReference>